<organism evidence="4 5">
    <name type="scientific">Methylomagnum ishizawai</name>
    <dbReference type="NCBI Taxonomy" id="1760988"/>
    <lineage>
        <taxon>Bacteria</taxon>
        <taxon>Pseudomonadati</taxon>
        <taxon>Pseudomonadota</taxon>
        <taxon>Gammaproteobacteria</taxon>
        <taxon>Methylococcales</taxon>
        <taxon>Methylococcaceae</taxon>
        <taxon>Methylomagnum</taxon>
    </lineage>
</organism>
<dbReference type="PROSITE" id="PS50977">
    <property type="entry name" value="HTH_TETR_2"/>
    <property type="match status" value="1"/>
</dbReference>
<feature type="DNA-binding region" description="H-T-H motif" evidence="2">
    <location>
        <begin position="31"/>
        <end position="50"/>
    </location>
</feature>
<sequence>MNEPQDNEQTRDRLLQAALETFGERGFRDATVRDICARAGVNPASVNYYFGGKEALYRSVLALAFQEGDRRYPQDLAFDTSLSQEERLGFFIRALLLRLTDDSLLGSHGRLIAREIADPTPALDHIIDTILRPRIQNLREILPDLLGPGWRDPDIARCIFAIMGQCLVYQHSRSLVDRLYPEVIGSPEAIAETADFITRYTLAALRQLAAGSQT</sequence>
<accession>A0A1Y6D2D1</accession>
<dbReference type="SUPFAM" id="SSF46689">
    <property type="entry name" value="Homeodomain-like"/>
    <property type="match status" value="1"/>
</dbReference>
<keyword evidence="5" id="KW-1185">Reference proteome</keyword>
<name>A0A1Y6D2D1_9GAMM</name>
<dbReference type="InterPro" id="IPR023772">
    <property type="entry name" value="DNA-bd_HTH_TetR-type_CS"/>
</dbReference>
<protein>
    <submittedName>
        <fullName evidence="4">Transcriptional regulator, TetR family</fullName>
    </submittedName>
</protein>
<keyword evidence="1 2" id="KW-0238">DNA-binding</keyword>
<reference evidence="4 5" key="1">
    <citation type="submission" date="2016-12" db="EMBL/GenBank/DDBJ databases">
        <authorList>
            <person name="Song W.-J."/>
            <person name="Kurnit D.M."/>
        </authorList>
    </citation>
    <scope>NUCLEOTIDE SEQUENCE [LARGE SCALE GENOMIC DNA]</scope>
    <source>
        <strain evidence="4 5">175</strain>
    </source>
</reference>
<dbReference type="InterPro" id="IPR050109">
    <property type="entry name" value="HTH-type_TetR-like_transc_reg"/>
</dbReference>
<dbReference type="OrthoDB" id="9151800at2"/>
<dbReference type="GO" id="GO:0000976">
    <property type="term" value="F:transcription cis-regulatory region binding"/>
    <property type="evidence" value="ECO:0007669"/>
    <property type="project" value="TreeGrafter"/>
</dbReference>
<dbReference type="InterPro" id="IPR001647">
    <property type="entry name" value="HTH_TetR"/>
</dbReference>
<dbReference type="Proteomes" id="UP000192923">
    <property type="component" value="Unassembled WGS sequence"/>
</dbReference>
<evidence type="ECO:0000259" key="3">
    <source>
        <dbReference type="PROSITE" id="PS50977"/>
    </source>
</evidence>
<dbReference type="Gene3D" id="1.10.357.10">
    <property type="entry name" value="Tetracycline Repressor, domain 2"/>
    <property type="match status" value="1"/>
</dbReference>
<evidence type="ECO:0000256" key="2">
    <source>
        <dbReference type="PROSITE-ProRule" id="PRU00335"/>
    </source>
</evidence>
<dbReference type="Pfam" id="PF09209">
    <property type="entry name" value="CecR_C"/>
    <property type="match status" value="1"/>
</dbReference>
<dbReference type="InterPro" id="IPR015292">
    <property type="entry name" value="Tscrpt_reg_YbiH_C"/>
</dbReference>
<dbReference type="PROSITE" id="PS01081">
    <property type="entry name" value="HTH_TETR_1"/>
    <property type="match status" value="1"/>
</dbReference>
<dbReference type="Gene3D" id="1.10.10.60">
    <property type="entry name" value="Homeodomain-like"/>
    <property type="match status" value="1"/>
</dbReference>
<proteinExistence type="predicted"/>
<feature type="domain" description="HTH tetR-type" evidence="3">
    <location>
        <begin position="8"/>
        <end position="68"/>
    </location>
</feature>
<dbReference type="AlphaFoldDB" id="A0A1Y6D2D1"/>
<dbReference type="GO" id="GO:0003700">
    <property type="term" value="F:DNA-binding transcription factor activity"/>
    <property type="evidence" value="ECO:0007669"/>
    <property type="project" value="TreeGrafter"/>
</dbReference>
<evidence type="ECO:0000313" key="4">
    <source>
        <dbReference type="EMBL" id="SMF97098.1"/>
    </source>
</evidence>
<gene>
    <name evidence="4" type="ORF">SAMN02949497_4517</name>
</gene>
<dbReference type="InterPro" id="IPR036271">
    <property type="entry name" value="Tet_transcr_reg_TetR-rel_C_sf"/>
</dbReference>
<dbReference type="SUPFAM" id="SSF48498">
    <property type="entry name" value="Tetracyclin repressor-like, C-terminal domain"/>
    <property type="match status" value="1"/>
</dbReference>
<dbReference type="InterPro" id="IPR009057">
    <property type="entry name" value="Homeodomain-like_sf"/>
</dbReference>
<dbReference type="Pfam" id="PF00440">
    <property type="entry name" value="TetR_N"/>
    <property type="match status" value="1"/>
</dbReference>
<dbReference type="STRING" id="1760988.SAMN02949497_4517"/>
<evidence type="ECO:0000313" key="5">
    <source>
        <dbReference type="Proteomes" id="UP000192923"/>
    </source>
</evidence>
<dbReference type="EMBL" id="FXAM01000001">
    <property type="protein sequence ID" value="SMF97098.1"/>
    <property type="molecule type" value="Genomic_DNA"/>
</dbReference>
<dbReference type="PANTHER" id="PTHR30055:SF226">
    <property type="entry name" value="HTH-TYPE TRANSCRIPTIONAL REGULATOR PKSA"/>
    <property type="match status" value="1"/>
</dbReference>
<evidence type="ECO:0000256" key="1">
    <source>
        <dbReference type="ARBA" id="ARBA00023125"/>
    </source>
</evidence>
<dbReference type="PANTHER" id="PTHR30055">
    <property type="entry name" value="HTH-TYPE TRANSCRIPTIONAL REGULATOR RUTR"/>
    <property type="match status" value="1"/>
</dbReference>
<dbReference type="PRINTS" id="PR00455">
    <property type="entry name" value="HTHTETR"/>
</dbReference>
<dbReference type="RefSeq" id="WP_085215918.1">
    <property type="nucleotide sequence ID" value="NZ_FXAM01000001.1"/>
</dbReference>